<dbReference type="Gene3D" id="3.40.50.300">
    <property type="entry name" value="P-loop containing nucleotide triphosphate hydrolases"/>
    <property type="match status" value="1"/>
</dbReference>
<dbReference type="SUPFAM" id="SSF52540">
    <property type="entry name" value="P-loop containing nucleoside triphosphate hydrolases"/>
    <property type="match status" value="1"/>
</dbReference>
<protein>
    <recommendedName>
        <fullName evidence="3">AAA+ ATPase domain-containing protein</fullName>
    </recommendedName>
</protein>
<dbReference type="EMBL" id="BARU01027225">
    <property type="protein sequence ID" value="GAH71827.1"/>
    <property type="molecule type" value="Genomic_DNA"/>
</dbReference>
<accession>X1HQR0</accession>
<dbReference type="PANTHER" id="PTHR23077">
    <property type="entry name" value="AAA-FAMILY ATPASE"/>
    <property type="match status" value="1"/>
</dbReference>
<keyword evidence="1" id="KW-0547">Nucleotide-binding</keyword>
<proteinExistence type="predicted"/>
<reference evidence="4" key="1">
    <citation type="journal article" date="2014" name="Front. Microbiol.">
        <title>High frequency of phylogenetically diverse reductive dehalogenase-homologous genes in deep subseafloor sedimentary metagenomes.</title>
        <authorList>
            <person name="Kawai M."/>
            <person name="Futagami T."/>
            <person name="Toyoda A."/>
            <person name="Takaki Y."/>
            <person name="Nishi S."/>
            <person name="Hori S."/>
            <person name="Arai W."/>
            <person name="Tsubouchi T."/>
            <person name="Morono Y."/>
            <person name="Uchiyama I."/>
            <person name="Ito T."/>
            <person name="Fujiyama A."/>
            <person name="Inagaki F."/>
            <person name="Takami H."/>
        </authorList>
    </citation>
    <scope>NUCLEOTIDE SEQUENCE</scope>
    <source>
        <strain evidence="4">Expedition CK06-06</strain>
    </source>
</reference>
<dbReference type="Pfam" id="PF00004">
    <property type="entry name" value="AAA"/>
    <property type="match status" value="1"/>
</dbReference>
<dbReference type="AlphaFoldDB" id="X1HQR0"/>
<dbReference type="InterPro" id="IPR004201">
    <property type="entry name" value="Cdc48_dom2"/>
</dbReference>
<feature type="non-terminal residue" evidence="4">
    <location>
        <position position="270"/>
    </location>
</feature>
<dbReference type="InterPro" id="IPR003593">
    <property type="entry name" value="AAA+_ATPase"/>
</dbReference>
<feature type="domain" description="AAA+ ATPase" evidence="3">
    <location>
        <begin position="138"/>
        <end position="269"/>
    </location>
</feature>
<dbReference type="PROSITE" id="PS00674">
    <property type="entry name" value="AAA"/>
    <property type="match status" value="1"/>
</dbReference>
<dbReference type="InterPro" id="IPR003960">
    <property type="entry name" value="ATPase_AAA_CS"/>
</dbReference>
<name>X1HQR0_9ZZZZ</name>
<comment type="caution">
    <text evidence="4">The sequence shown here is derived from an EMBL/GenBank/DDBJ whole genome shotgun (WGS) entry which is preliminary data.</text>
</comment>
<dbReference type="SMART" id="SM00382">
    <property type="entry name" value="AAA"/>
    <property type="match status" value="1"/>
</dbReference>
<keyword evidence="2" id="KW-0067">ATP-binding</keyword>
<organism evidence="4">
    <name type="scientific">marine sediment metagenome</name>
    <dbReference type="NCBI Taxonomy" id="412755"/>
    <lineage>
        <taxon>unclassified sequences</taxon>
        <taxon>metagenomes</taxon>
        <taxon>ecological metagenomes</taxon>
    </lineage>
</organism>
<evidence type="ECO:0000259" key="3">
    <source>
        <dbReference type="SMART" id="SM00382"/>
    </source>
</evidence>
<dbReference type="Pfam" id="PF02933">
    <property type="entry name" value="CDC48_2"/>
    <property type="match status" value="1"/>
</dbReference>
<dbReference type="SUPFAM" id="SSF54585">
    <property type="entry name" value="Cdc48 domain 2-like"/>
    <property type="match status" value="1"/>
</dbReference>
<evidence type="ECO:0000313" key="4">
    <source>
        <dbReference type="EMBL" id="GAH71827.1"/>
    </source>
</evidence>
<dbReference type="GO" id="GO:0016887">
    <property type="term" value="F:ATP hydrolysis activity"/>
    <property type="evidence" value="ECO:0007669"/>
    <property type="project" value="InterPro"/>
</dbReference>
<evidence type="ECO:0000256" key="2">
    <source>
        <dbReference type="ARBA" id="ARBA00022840"/>
    </source>
</evidence>
<gene>
    <name evidence="4" type="ORF">S03H2_43615</name>
</gene>
<dbReference type="PANTHER" id="PTHR23077:SF171">
    <property type="entry name" value="NUCLEAR VALOSIN-CONTAINING PROTEIN-LIKE"/>
    <property type="match status" value="1"/>
</dbReference>
<dbReference type="InterPro" id="IPR003959">
    <property type="entry name" value="ATPase_AAA_core"/>
</dbReference>
<dbReference type="FunFam" id="3.40.50.300:FF:000012">
    <property type="entry name" value="Transitional endoplasmic reticulum ATPase"/>
    <property type="match status" value="1"/>
</dbReference>
<dbReference type="InterPro" id="IPR027417">
    <property type="entry name" value="P-loop_NTPase"/>
</dbReference>
<sequence>ANVGLGDKVTLYRIPYQDAKTIVLSNLDIDRLFGKKPDIQLIRETLVGIPVIIGDRAKVFLFGQSIGFFVKGTSPDGAVIIRTFTEVVLTSGDDVFDKGFKVYYEDIGGLDKEIQKIKEIIDFPFKYPKIFSKLGLKAPNGILLYGPPGTGKTLIAKAIASETSAYFIHLNGSEVMNKFYGESEAKLRTIFEDAKQHSPSIIFLDEIDALAPKREQVIGDVEKRVITQLLALMDGIVDRGDVIIIGATNIPDVLDPALRRPGRFDREIMI</sequence>
<feature type="non-terminal residue" evidence="4">
    <location>
        <position position="1"/>
    </location>
</feature>
<evidence type="ECO:0000256" key="1">
    <source>
        <dbReference type="ARBA" id="ARBA00022741"/>
    </source>
</evidence>
<dbReference type="InterPro" id="IPR050168">
    <property type="entry name" value="AAA_ATPase_domain"/>
</dbReference>
<dbReference type="InterPro" id="IPR029067">
    <property type="entry name" value="CDC48_domain_2-like_sf"/>
</dbReference>
<dbReference type="GO" id="GO:0005524">
    <property type="term" value="F:ATP binding"/>
    <property type="evidence" value="ECO:0007669"/>
    <property type="project" value="UniProtKB-KW"/>
</dbReference>